<proteinExistence type="predicted"/>
<evidence type="ECO:0000259" key="2">
    <source>
        <dbReference type="PROSITE" id="PS50405"/>
    </source>
</evidence>
<organism evidence="3 4">
    <name type="scientific">Roseiterribacter gracilis</name>
    <dbReference type="NCBI Taxonomy" id="2812848"/>
    <lineage>
        <taxon>Bacteria</taxon>
        <taxon>Pseudomonadati</taxon>
        <taxon>Pseudomonadota</taxon>
        <taxon>Alphaproteobacteria</taxon>
        <taxon>Rhodospirillales</taxon>
        <taxon>Roseiterribacteraceae</taxon>
        <taxon>Roseiterribacter</taxon>
    </lineage>
</organism>
<dbReference type="SFLD" id="SFLDG00358">
    <property type="entry name" value="Main_(cytGST)"/>
    <property type="match status" value="1"/>
</dbReference>
<dbReference type="PANTHER" id="PTHR44051:SF8">
    <property type="entry name" value="GLUTATHIONE S-TRANSFERASE GSTA"/>
    <property type="match status" value="1"/>
</dbReference>
<keyword evidence="4" id="KW-1185">Reference proteome</keyword>
<dbReference type="Gene3D" id="1.20.1050.10">
    <property type="match status" value="1"/>
</dbReference>
<sequence>MTGSGAPIEIYGISASNFVRAVRIVCEEKQLAYTLHQVFPHAPEVTAIHPFGKIPVMRHGDVELGESKAIATYLERTFPQAPLFPADTRGLAQMEQWFSLINTVIDRALIREYALEYVFARLEKREPNQIRIDAAVPAMQKQIELLEGAVADTGHLVGNNFTFADAILLASLAPLYHLPESAAALADAPNLRAYFTRHSERPSFVATTPDSLPS</sequence>
<evidence type="ECO:0000313" key="3">
    <source>
        <dbReference type="EMBL" id="GIL37962.1"/>
    </source>
</evidence>
<dbReference type="InterPro" id="IPR036282">
    <property type="entry name" value="Glutathione-S-Trfase_C_sf"/>
</dbReference>
<dbReference type="Gene3D" id="3.40.30.10">
    <property type="entry name" value="Glutaredoxin"/>
    <property type="match status" value="1"/>
</dbReference>
<dbReference type="Pfam" id="PF13417">
    <property type="entry name" value="GST_N_3"/>
    <property type="match status" value="1"/>
</dbReference>
<dbReference type="Pfam" id="PF00043">
    <property type="entry name" value="GST_C"/>
    <property type="match status" value="1"/>
</dbReference>
<dbReference type="Proteomes" id="UP000681075">
    <property type="component" value="Unassembled WGS sequence"/>
</dbReference>
<dbReference type="PROSITE" id="PS50404">
    <property type="entry name" value="GST_NTER"/>
    <property type="match status" value="1"/>
</dbReference>
<dbReference type="SUPFAM" id="SSF47616">
    <property type="entry name" value="GST C-terminal domain-like"/>
    <property type="match status" value="1"/>
</dbReference>
<feature type="domain" description="GST N-terminal" evidence="1">
    <location>
        <begin position="6"/>
        <end position="82"/>
    </location>
</feature>
<dbReference type="InterPro" id="IPR040079">
    <property type="entry name" value="Glutathione_S-Trfase"/>
</dbReference>
<protein>
    <submittedName>
        <fullName evidence="3">Glutathione S-transferase</fullName>
    </submittedName>
</protein>
<dbReference type="InterPro" id="IPR004046">
    <property type="entry name" value="GST_C"/>
</dbReference>
<dbReference type="InterPro" id="IPR036249">
    <property type="entry name" value="Thioredoxin-like_sf"/>
</dbReference>
<gene>
    <name evidence="3" type="ORF">TMPK1_01990</name>
</gene>
<dbReference type="CDD" id="cd00299">
    <property type="entry name" value="GST_C_family"/>
    <property type="match status" value="1"/>
</dbReference>
<reference evidence="3" key="1">
    <citation type="submission" date="2021-02" db="EMBL/GenBank/DDBJ databases">
        <title>Genome sequence of Rhodospirillales sp. strain TMPK1 isolated from soil.</title>
        <authorList>
            <person name="Nakai R."/>
            <person name="Kusada H."/>
            <person name="Tamaki H."/>
        </authorList>
    </citation>
    <scope>NUCLEOTIDE SEQUENCE</scope>
    <source>
        <strain evidence="3">TMPK1</strain>
    </source>
</reference>
<dbReference type="InterPro" id="IPR010987">
    <property type="entry name" value="Glutathione-S-Trfase_C-like"/>
</dbReference>
<feature type="domain" description="GST C-terminal" evidence="2">
    <location>
        <begin position="87"/>
        <end position="214"/>
    </location>
</feature>
<dbReference type="PANTHER" id="PTHR44051">
    <property type="entry name" value="GLUTATHIONE S-TRANSFERASE-RELATED"/>
    <property type="match status" value="1"/>
</dbReference>
<dbReference type="SUPFAM" id="SSF52833">
    <property type="entry name" value="Thioredoxin-like"/>
    <property type="match status" value="1"/>
</dbReference>
<name>A0A8S8X7Y5_9PROT</name>
<dbReference type="SFLD" id="SFLDS00019">
    <property type="entry name" value="Glutathione_Transferase_(cytos"/>
    <property type="match status" value="1"/>
</dbReference>
<dbReference type="EMBL" id="BOPV01000001">
    <property type="protein sequence ID" value="GIL37962.1"/>
    <property type="molecule type" value="Genomic_DNA"/>
</dbReference>
<evidence type="ECO:0000313" key="4">
    <source>
        <dbReference type="Proteomes" id="UP000681075"/>
    </source>
</evidence>
<accession>A0A8S8X7Y5</accession>
<dbReference type="InterPro" id="IPR004045">
    <property type="entry name" value="Glutathione_S-Trfase_N"/>
</dbReference>
<comment type="caution">
    <text evidence="3">The sequence shown here is derived from an EMBL/GenBank/DDBJ whole genome shotgun (WGS) entry which is preliminary data.</text>
</comment>
<dbReference type="AlphaFoldDB" id="A0A8S8X7Y5"/>
<evidence type="ECO:0000259" key="1">
    <source>
        <dbReference type="PROSITE" id="PS50404"/>
    </source>
</evidence>
<dbReference type="PROSITE" id="PS50405">
    <property type="entry name" value="GST_CTER"/>
    <property type="match status" value="1"/>
</dbReference>